<reference evidence="1" key="1">
    <citation type="journal article" date="2022" name="Environ. Microbiol.">
        <title>Geoalkalibacter halelectricus SAP #1 sp. nov. possessing extracellular electron transfer and mineral#reducing capabilities from a haloalkaline environment.</title>
        <authorList>
            <person name="Yadav S."/>
            <person name="Singh R."/>
            <person name="Sundharam S.S."/>
            <person name="Chaudhary S."/>
            <person name="Krishnamurthi S."/>
            <person name="Patil S.A."/>
        </authorList>
    </citation>
    <scope>NUCLEOTIDE SEQUENCE</scope>
    <source>
        <strain evidence="1">SAP-1</strain>
    </source>
</reference>
<evidence type="ECO:0000313" key="2">
    <source>
        <dbReference type="Proteomes" id="UP001060414"/>
    </source>
</evidence>
<evidence type="ECO:0000313" key="1">
    <source>
        <dbReference type="EMBL" id="UWZ81303.1"/>
    </source>
</evidence>
<name>A0ABY5ZQD5_9BACT</name>
<accession>A0ABY5ZQD5</accession>
<dbReference type="EMBL" id="CP092109">
    <property type="protein sequence ID" value="UWZ81303.1"/>
    <property type="molecule type" value="Genomic_DNA"/>
</dbReference>
<sequence>MAKPQEFGELARSVRGNNGRAAAGAGVFEAFEQVAVPIAALREGSVNFRDDFDKNILQAGINMLDAGREGGEGLAVFEVVFGAQLCRYWAWCVALPRAAAGKRLAVRLAIQKKLPQLPCLSHDMDDKNRVAFAPVENAARPHIQSAVNRIGQLGGDIPGIWKPLKTLDS</sequence>
<dbReference type="Proteomes" id="UP001060414">
    <property type="component" value="Chromosome"/>
</dbReference>
<protein>
    <submittedName>
        <fullName evidence="1">Uncharacterized protein</fullName>
    </submittedName>
</protein>
<gene>
    <name evidence="1" type="ORF">L9S41_07910</name>
</gene>
<proteinExistence type="predicted"/>
<keyword evidence="2" id="KW-1185">Reference proteome</keyword>
<organism evidence="1 2">
    <name type="scientific">Geoalkalibacter halelectricus</name>
    <dbReference type="NCBI Taxonomy" id="2847045"/>
    <lineage>
        <taxon>Bacteria</taxon>
        <taxon>Pseudomonadati</taxon>
        <taxon>Thermodesulfobacteriota</taxon>
        <taxon>Desulfuromonadia</taxon>
        <taxon>Desulfuromonadales</taxon>
        <taxon>Geoalkalibacteraceae</taxon>
        <taxon>Geoalkalibacter</taxon>
    </lineage>
</organism>